<evidence type="ECO:0000313" key="2">
    <source>
        <dbReference type="EMBL" id="SIT87027.1"/>
    </source>
</evidence>
<dbReference type="PROSITE" id="PS00061">
    <property type="entry name" value="ADH_SHORT"/>
    <property type="match status" value="1"/>
</dbReference>
<dbReference type="SUPFAM" id="SSF51735">
    <property type="entry name" value="NAD(P)-binding Rossmann-fold domains"/>
    <property type="match status" value="1"/>
</dbReference>
<sequence>MTAMLEGRQVVVTGGTGALGQAVIDRLLAEGATCHVPSHRRPGSLDAAARERLHVVPDIDLTDQAATDRFFDGVPGLWASVHLAGGFGMGRIADSERDDFTRLMQMNALTVFLCSRAAVRNMRRTGQGGRIVNVSARPGIEQRQGARMVAYGASKAAVAAITMALSEELKGDHILVNAIAPSTLDTEANRKAMPKADPAKWLSTEAAASAILQLIAPENTEMSGAVVPLYARA</sequence>
<dbReference type="InterPro" id="IPR002347">
    <property type="entry name" value="SDR_fam"/>
</dbReference>
<dbReference type="PANTHER" id="PTHR42760">
    <property type="entry name" value="SHORT-CHAIN DEHYDROGENASES/REDUCTASES FAMILY MEMBER"/>
    <property type="match status" value="1"/>
</dbReference>
<dbReference type="PANTHER" id="PTHR42760:SF40">
    <property type="entry name" value="3-OXOACYL-[ACYL-CARRIER-PROTEIN] REDUCTASE, CHLOROPLASTIC"/>
    <property type="match status" value="1"/>
</dbReference>
<dbReference type="InterPro" id="IPR036291">
    <property type="entry name" value="NAD(P)-bd_dom_sf"/>
</dbReference>
<keyword evidence="3" id="KW-1185">Reference proteome</keyword>
<dbReference type="AlphaFoldDB" id="A0A1R3X7Y7"/>
<dbReference type="Pfam" id="PF00106">
    <property type="entry name" value="adh_short"/>
    <property type="match status" value="1"/>
</dbReference>
<reference evidence="2 3" key="1">
    <citation type="submission" date="2017-01" db="EMBL/GenBank/DDBJ databases">
        <authorList>
            <person name="Mah S.A."/>
            <person name="Swanson W.J."/>
            <person name="Moy G.W."/>
            <person name="Vacquier V.D."/>
        </authorList>
    </citation>
    <scope>NUCLEOTIDE SEQUENCE [LARGE SCALE GENOMIC DNA]</scope>
    <source>
        <strain evidence="2 3">DSM 21219</strain>
    </source>
</reference>
<proteinExistence type="inferred from homology"/>
<dbReference type="PRINTS" id="PR00081">
    <property type="entry name" value="GDHRDH"/>
</dbReference>
<protein>
    <submittedName>
        <fullName evidence="2">Short-chain dehydrogenase</fullName>
    </submittedName>
</protein>
<accession>A0A1R3X7Y7</accession>
<name>A0A1R3X7Y7_9RHOB</name>
<dbReference type="Gene3D" id="3.40.50.720">
    <property type="entry name" value="NAD(P)-binding Rossmann-like Domain"/>
    <property type="match status" value="1"/>
</dbReference>
<dbReference type="Proteomes" id="UP000192455">
    <property type="component" value="Unassembled WGS sequence"/>
</dbReference>
<comment type="similarity">
    <text evidence="1">Belongs to the short-chain dehydrogenases/reductases (SDR) family.</text>
</comment>
<evidence type="ECO:0000313" key="3">
    <source>
        <dbReference type="Proteomes" id="UP000192455"/>
    </source>
</evidence>
<evidence type="ECO:0000256" key="1">
    <source>
        <dbReference type="ARBA" id="ARBA00006484"/>
    </source>
</evidence>
<dbReference type="InterPro" id="IPR020904">
    <property type="entry name" value="Sc_DH/Rdtase_CS"/>
</dbReference>
<dbReference type="GO" id="GO:0016616">
    <property type="term" value="F:oxidoreductase activity, acting on the CH-OH group of donors, NAD or NADP as acceptor"/>
    <property type="evidence" value="ECO:0007669"/>
    <property type="project" value="TreeGrafter"/>
</dbReference>
<dbReference type="GO" id="GO:0030497">
    <property type="term" value="P:fatty acid elongation"/>
    <property type="evidence" value="ECO:0007669"/>
    <property type="project" value="TreeGrafter"/>
</dbReference>
<dbReference type="STRING" id="515897.SAMN05421849_2521"/>
<organism evidence="2 3">
    <name type="scientific">Pontibaca methylaminivorans</name>
    <dbReference type="NCBI Taxonomy" id="515897"/>
    <lineage>
        <taxon>Bacteria</taxon>
        <taxon>Pseudomonadati</taxon>
        <taxon>Pseudomonadota</taxon>
        <taxon>Alphaproteobacteria</taxon>
        <taxon>Rhodobacterales</taxon>
        <taxon>Roseobacteraceae</taxon>
        <taxon>Pontibaca</taxon>
    </lineage>
</organism>
<dbReference type="RefSeq" id="WP_076650396.1">
    <property type="nucleotide sequence ID" value="NZ_FTPS01000003.1"/>
</dbReference>
<dbReference type="EMBL" id="FTPS01000003">
    <property type="protein sequence ID" value="SIT87027.1"/>
    <property type="molecule type" value="Genomic_DNA"/>
</dbReference>
<dbReference type="OrthoDB" id="9810908at2"/>
<gene>
    <name evidence="2" type="ORF">SAMN05421849_2521</name>
</gene>